<name>A0A7Z6ZU50_9GAMM</name>
<accession>A0A7Z6ZU50</accession>
<dbReference type="SMART" id="SM00530">
    <property type="entry name" value="HTH_XRE"/>
    <property type="match status" value="1"/>
</dbReference>
<dbReference type="GO" id="GO:0003677">
    <property type="term" value="F:DNA binding"/>
    <property type="evidence" value="ECO:0007669"/>
    <property type="project" value="InterPro"/>
</dbReference>
<dbReference type="Proteomes" id="UP000287766">
    <property type="component" value="Unassembled WGS sequence"/>
</dbReference>
<gene>
    <name evidence="2" type="ORF">CWE22_04425</name>
</gene>
<dbReference type="Gene3D" id="1.10.260.40">
    <property type="entry name" value="lambda repressor-like DNA-binding domains"/>
    <property type="match status" value="1"/>
</dbReference>
<protein>
    <recommendedName>
        <fullName evidence="1">HTH cro/C1-type domain-containing protein</fullName>
    </recommendedName>
</protein>
<proteinExistence type="predicted"/>
<dbReference type="EMBL" id="PIPR01000001">
    <property type="protein sequence ID" value="RUO41419.1"/>
    <property type="molecule type" value="Genomic_DNA"/>
</dbReference>
<comment type="caution">
    <text evidence="2">The sequence shown here is derived from an EMBL/GenBank/DDBJ whole genome shotgun (WGS) entry which is preliminary data.</text>
</comment>
<feature type="domain" description="HTH cro/C1-type" evidence="1">
    <location>
        <begin position="37"/>
        <end position="91"/>
    </location>
</feature>
<dbReference type="InterPro" id="IPR001387">
    <property type="entry name" value="Cro/C1-type_HTH"/>
</dbReference>
<evidence type="ECO:0000313" key="2">
    <source>
        <dbReference type="EMBL" id="RUO41419.1"/>
    </source>
</evidence>
<evidence type="ECO:0000313" key="3">
    <source>
        <dbReference type="Proteomes" id="UP000287766"/>
    </source>
</evidence>
<keyword evidence="3" id="KW-1185">Reference proteome</keyword>
<organism evidence="2 3">
    <name type="scientific">Pseudidiomarina aestuarii</name>
    <dbReference type="NCBI Taxonomy" id="624146"/>
    <lineage>
        <taxon>Bacteria</taxon>
        <taxon>Pseudomonadati</taxon>
        <taxon>Pseudomonadota</taxon>
        <taxon>Gammaproteobacteria</taxon>
        <taxon>Alteromonadales</taxon>
        <taxon>Idiomarinaceae</taxon>
        <taxon>Pseudidiomarina</taxon>
    </lineage>
</organism>
<dbReference type="AlphaFoldDB" id="A0A7Z6ZU50"/>
<evidence type="ECO:0000259" key="1">
    <source>
        <dbReference type="SMART" id="SM00530"/>
    </source>
</evidence>
<reference evidence="3" key="1">
    <citation type="journal article" date="2018" name="Front. Microbiol.">
        <title>Genome-Based Analysis Reveals the Taxonomy and Diversity of the Family Idiomarinaceae.</title>
        <authorList>
            <person name="Liu Y."/>
            <person name="Lai Q."/>
            <person name="Shao Z."/>
        </authorList>
    </citation>
    <scope>NUCLEOTIDE SEQUENCE [LARGE SCALE GENOMIC DNA]</scope>
    <source>
        <strain evidence="3">KYW314</strain>
    </source>
</reference>
<dbReference type="InterPro" id="IPR010982">
    <property type="entry name" value="Lambda_DNA-bd_dom_sf"/>
</dbReference>
<sequence>MFSPSFDAICEFIVNSQHNSQINSQLAQALYIMDNTEIKKELAKRGFDYSMLATALQKSPSLVSKVAARKARSQVVAQAIAKALGKSIEDVFPDVDAYHLPALNAELKEQKQAELNALLNSLDT</sequence>